<keyword evidence="1" id="KW-0472">Membrane</keyword>
<sequence length="146" mass="16429">MDILSIAIIIFCIMEAGNVAILYFVPDSKLGNGVAVFDSWRDAKESESMELFAHYMAYWVAGVKLIFIFLLMVVLFTGTETTKVYAVVAMILSIATYFWKLHPIIKELDKMGKITPKGYSKVLGMMISGFLIMFSAALILHIFVIR</sequence>
<evidence type="ECO:0000313" key="3">
    <source>
        <dbReference type="Proteomes" id="UP000317863"/>
    </source>
</evidence>
<feature type="transmembrane region" description="Helical" evidence="1">
    <location>
        <begin position="84"/>
        <end position="101"/>
    </location>
</feature>
<feature type="transmembrane region" description="Helical" evidence="1">
    <location>
        <begin position="6"/>
        <end position="25"/>
    </location>
</feature>
<gene>
    <name evidence="2" type="ORF">EXD82_02390</name>
</gene>
<accession>A0A544QX91</accession>
<evidence type="ECO:0000313" key="2">
    <source>
        <dbReference type="EMBL" id="TQQ85265.1"/>
    </source>
</evidence>
<keyword evidence="3" id="KW-1185">Reference proteome</keyword>
<comment type="caution">
    <text evidence="2">The sequence shown here is derived from an EMBL/GenBank/DDBJ whole genome shotgun (WGS) entry which is preliminary data.</text>
</comment>
<dbReference type="RefSeq" id="WP_142535317.1">
    <property type="nucleotide sequence ID" value="NZ_SGJB01000003.1"/>
</dbReference>
<dbReference type="OrthoDB" id="1849643at2"/>
<organism evidence="2 3">
    <name type="scientific">Peptacetobacter hominis</name>
    <dbReference type="NCBI Taxonomy" id="2743610"/>
    <lineage>
        <taxon>Bacteria</taxon>
        <taxon>Bacillati</taxon>
        <taxon>Bacillota</taxon>
        <taxon>Clostridia</taxon>
        <taxon>Peptostreptococcales</taxon>
        <taxon>Peptostreptococcaceae</taxon>
        <taxon>Peptacetobacter</taxon>
    </lineage>
</organism>
<name>A0A544QX91_9FIRM</name>
<dbReference type="EMBL" id="SGJB01000003">
    <property type="protein sequence ID" value="TQQ85265.1"/>
    <property type="molecule type" value="Genomic_DNA"/>
</dbReference>
<reference evidence="2 3" key="1">
    <citation type="submission" date="2019-02" db="EMBL/GenBank/DDBJ databases">
        <title>Peptostreptococcaceae bacterium ZHW00191 nov., a new bacterium isolated from the human gut.</title>
        <authorList>
            <person name="Zhou H.-W."/>
            <person name="Chen X.-J."/>
        </authorList>
    </citation>
    <scope>NUCLEOTIDE SEQUENCE [LARGE SCALE GENOMIC DNA]</scope>
    <source>
        <strain evidence="2 3">ZHW00191</strain>
    </source>
</reference>
<dbReference type="Proteomes" id="UP000317863">
    <property type="component" value="Unassembled WGS sequence"/>
</dbReference>
<keyword evidence="1" id="KW-1133">Transmembrane helix</keyword>
<evidence type="ECO:0000256" key="1">
    <source>
        <dbReference type="SAM" id="Phobius"/>
    </source>
</evidence>
<keyword evidence="1" id="KW-0812">Transmembrane</keyword>
<feature type="transmembrane region" description="Helical" evidence="1">
    <location>
        <begin position="56"/>
        <end position="78"/>
    </location>
</feature>
<protein>
    <submittedName>
        <fullName evidence="2">Uncharacterized protein</fullName>
    </submittedName>
</protein>
<feature type="transmembrane region" description="Helical" evidence="1">
    <location>
        <begin position="122"/>
        <end position="145"/>
    </location>
</feature>
<dbReference type="AlphaFoldDB" id="A0A544QX91"/>
<proteinExistence type="predicted"/>